<evidence type="ECO:0000259" key="14">
    <source>
        <dbReference type="PROSITE" id="PS50023"/>
    </source>
</evidence>
<dbReference type="AlphaFoldDB" id="A0A6G1S3L1"/>
<dbReference type="InterPro" id="IPR001781">
    <property type="entry name" value="Znf_LIM"/>
</dbReference>
<reference evidence="15" key="1">
    <citation type="submission" date="2018-10" db="EMBL/GenBank/DDBJ databases">
        <title>Transcriptome assembly of Aceria tosichella (Wheat curl mite) Type 2.</title>
        <authorList>
            <person name="Scully E.D."/>
            <person name="Geib S.M."/>
            <person name="Palmer N.A."/>
            <person name="Gupta A.K."/>
            <person name="Sarath G."/>
            <person name="Tatineni S."/>
        </authorList>
    </citation>
    <scope>NUCLEOTIDE SEQUENCE</scope>
    <source>
        <strain evidence="15">LincolnNE</strain>
    </source>
</reference>
<keyword evidence="7" id="KW-0677">Repeat</keyword>
<dbReference type="Gene3D" id="2.10.110.10">
    <property type="entry name" value="Cysteine Rich Protein"/>
    <property type="match status" value="3"/>
</dbReference>
<feature type="domain" description="LIM zinc-binding" evidence="14">
    <location>
        <begin position="7"/>
        <end position="66"/>
    </location>
</feature>
<dbReference type="PROSITE" id="PS00478">
    <property type="entry name" value="LIM_DOMAIN_1"/>
    <property type="match status" value="2"/>
</dbReference>
<name>A0A6G1S3L1_9ACAR</name>
<dbReference type="GO" id="GO:0001725">
    <property type="term" value="C:stress fiber"/>
    <property type="evidence" value="ECO:0007669"/>
    <property type="project" value="TreeGrafter"/>
</dbReference>
<dbReference type="SUPFAM" id="SSF57716">
    <property type="entry name" value="Glucocorticoid receptor-like (DNA-binding domain)"/>
    <property type="match status" value="3"/>
</dbReference>
<keyword evidence="9" id="KW-0130">Cell adhesion</keyword>
<evidence type="ECO:0000256" key="3">
    <source>
        <dbReference type="ARBA" id="ARBA00004496"/>
    </source>
</evidence>
<dbReference type="FunFam" id="2.10.110.10:FF:000027">
    <property type="entry name" value="lipoma-preferred partner isoform X1"/>
    <property type="match status" value="1"/>
</dbReference>
<evidence type="ECO:0000256" key="13">
    <source>
        <dbReference type="PROSITE-ProRule" id="PRU00125"/>
    </source>
</evidence>
<keyword evidence="11 13" id="KW-0440">LIM domain</keyword>
<evidence type="ECO:0000256" key="6">
    <source>
        <dbReference type="ARBA" id="ARBA00022723"/>
    </source>
</evidence>
<gene>
    <name evidence="15" type="primary">LPP</name>
    <name evidence="15" type="ORF">g.12338</name>
</gene>
<dbReference type="GO" id="GO:0005925">
    <property type="term" value="C:focal adhesion"/>
    <property type="evidence" value="ECO:0007669"/>
    <property type="project" value="TreeGrafter"/>
</dbReference>
<protein>
    <submittedName>
        <fullName evidence="15">Lipoma-preferred partner</fullName>
    </submittedName>
</protein>
<dbReference type="PROSITE" id="PS50023">
    <property type="entry name" value="LIM_DOMAIN_2"/>
    <property type="match status" value="3"/>
</dbReference>
<dbReference type="GO" id="GO:0005737">
    <property type="term" value="C:cytoplasm"/>
    <property type="evidence" value="ECO:0007669"/>
    <property type="project" value="UniProtKB-SubCell"/>
</dbReference>
<evidence type="ECO:0000256" key="10">
    <source>
        <dbReference type="ARBA" id="ARBA00022949"/>
    </source>
</evidence>
<sequence>MSEDFFGDCHKCGEKVIGEGNGCSAMGEVYHVNCFTCAVCSQPLRGKQFYAINEKPYCEDDYLDTLEKCSVCNRPIVDRILRATGKPFHPDCFRCEVCSKVLDNVPFTLSSDGKIHCIEDFHKKFAPRCSVCKEPIVPEPGKQETVRVVALDRSFHVDCYKCEDCDLQLSSEAEGHGCYPLDGHILCKGCNTKRVQALAAN</sequence>
<evidence type="ECO:0000313" key="15">
    <source>
        <dbReference type="EMBL" id="MDE44958.1"/>
    </source>
</evidence>
<evidence type="ECO:0000256" key="11">
    <source>
        <dbReference type="ARBA" id="ARBA00023038"/>
    </source>
</evidence>
<proteinExistence type="inferred from homology"/>
<dbReference type="GO" id="GO:0046872">
    <property type="term" value="F:metal ion binding"/>
    <property type="evidence" value="ECO:0007669"/>
    <property type="project" value="UniProtKB-KW"/>
</dbReference>
<evidence type="ECO:0000256" key="1">
    <source>
        <dbReference type="ARBA" id="ARBA00004123"/>
    </source>
</evidence>
<dbReference type="FunFam" id="2.10.110.10:FF:000047">
    <property type="entry name" value="lipoma-preferred partner isoform X1"/>
    <property type="match status" value="1"/>
</dbReference>
<feature type="domain" description="LIM zinc-binding" evidence="14">
    <location>
        <begin position="67"/>
        <end position="127"/>
    </location>
</feature>
<dbReference type="PANTHER" id="PTHR24207:SF2">
    <property type="entry name" value="ZYX102 PROTEIN"/>
    <property type="match status" value="1"/>
</dbReference>
<evidence type="ECO:0000256" key="2">
    <source>
        <dbReference type="ARBA" id="ARBA00004282"/>
    </source>
</evidence>
<comment type="similarity">
    <text evidence="4">Belongs to the zyxin/ajuba family.</text>
</comment>
<dbReference type="SMART" id="SM00132">
    <property type="entry name" value="LIM"/>
    <property type="match status" value="3"/>
</dbReference>
<dbReference type="Pfam" id="PF00412">
    <property type="entry name" value="LIM"/>
    <property type="match status" value="3"/>
</dbReference>
<evidence type="ECO:0000256" key="4">
    <source>
        <dbReference type="ARBA" id="ARBA00009611"/>
    </source>
</evidence>
<feature type="domain" description="LIM zinc-binding" evidence="14">
    <location>
        <begin position="128"/>
        <end position="197"/>
    </location>
</feature>
<dbReference type="FunFam" id="2.10.110.10:FF:000042">
    <property type="entry name" value="lipoma-preferred partner isoform X1"/>
    <property type="match status" value="1"/>
</dbReference>
<organism evidence="15">
    <name type="scientific">Aceria tosichella</name>
    <name type="common">wheat curl mite</name>
    <dbReference type="NCBI Taxonomy" id="561515"/>
    <lineage>
        <taxon>Eukaryota</taxon>
        <taxon>Metazoa</taxon>
        <taxon>Ecdysozoa</taxon>
        <taxon>Arthropoda</taxon>
        <taxon>Chelicerata</taxon>
        <taxon>Arachnida</taxon>
        <taxon>Acari</taxon>
        <taxon>Acariformes</taxon>
        <taxon>Trombidiformes</taxon>
        <taxon>Prostigmata</taxon>
        <taxon>Eupodina</taxon>
        <taxon>Eriophyoidea</taxon>
        <taxon>Eriophyidae</taxon>
        <taxon>Eriophyinae</taxon>
        <taxon>Aceriini</taxon>
        <taxon>Aceria</taxon>
    </lineage>
</organism>
<accession>A0A6G1S3L1</accession>
<dbReference type="EMBL" id="GGYP01000187">
    <property type="protein sequence ID" value="MDE44958.1"/>
    <property type="molecule type" value="Transcribed_RNA"/>
</dbReference>
<dbReference type="PANTHER" id="PTHR24207">
    <property type="entry name" value="ZYX102 PROTEIN"/>
    <property type="match status" value="1"/>
</dbReference>
<keyword evidence="6 13" id="KW-0479">Metal-binding</keyword>
<evidence type="ECO:0000256" key="12">
    <source>
        <dbReference type="ARBA" id="ARBA00023242"/>
    </source>
</evidence>
<evidence type="ECO:0000256" key="7">
    <source>
        <dbReference type="ARBA" id="ARBA00022737"/>
    </source>
</evidence>
<evidence type="ECO:0000256" key="8">
    <source>
        <dbReference type="ARBA" id="ARBA00022833"/>
    </source>
</evidence>
<dbReference type="GO" id="GO:0005634">
    <property type="term" value="C:nucleus"/>
    <property type="evidence" value="ECO:0007669"/>
    <property type="project" value="UniProtKB-SubCell"/>
</dbReference>
<evidence type="ECO:0000256" key="5">
    <source>
        <dbReference type="ARBA" id="ARBA00022490"/>
    </source>
</evidence>
<keyword evidence="10" id="KW-0965">Cell junction</keyword>
<dbReference type="GO" id="GO:0098609">
    <property type="term" value="P:cell-cell adhesion"/>
    <property type="evidence" value="ECO:0007669"/>
    <property type="project" value="TreeGrafter"/>
</dbReference>
<keyword evidence="8 13" id="KW-0862">Zinc</keyword>
<comment type="subcellular location">
    <subcellularLocation>
        <location evidence="2">Cell junction</location>
    </subcellularLocation>
    <subcellularLocation>
        <location evidence="3">Cytoplasm</location>
    </subcellularLocation>
    <subcellularLocation>
        <location evidence="1">Nucleus</location>
    </subcellularLocation>
</comment>
<keyword evidence="12" id="KW-0539">Nucleus</keyword>
<evidence type="ECO:0000256" key="9">
    <source>
        <dbReference type="ARBA" id="ARBA00022889"/>
    </source>
</evidence>
<keyword evidence="5" id="KW-0963">Cytoplasm</keyword>